<dbReference type="UniPathway" id="UPA00050">
    <property type="reaction ID" value="UER00063"/>
</dbReference>
<keyword evidence="10 14" id="KW-0560">Oxidoreductase</keyword>
<dbReference type="Gene3D" id="3.40.50.720">
    <property type="entry name" value="NAD(P)-binding Rossmann-like Domain"/>
    <property type="match status" value="1"/>
</dbReference>
<keyword evidence="9 14" id="KW-0521">NADP</keyword>
<dbReference type="SMR" id="A0A1B2J6D7"/>
<dbReference type="InterPro" id="IPR036291">
    <property type="entry name" value="NAD(P)-bd_dom_sf"/>
</dbReference>
<dbReference type="InterPro" id="IPR011147">
    <property type="entry name" value="Bifunc_Aspkin/hSer_DH"/>
</dbReference>
<organism evidence="21 22">
    <name type="scientific">Komagataella pastoris</name>
    <name type="common">Yeast</name>
    <name type="synonym">Pichia pastoris</name>
    <dbReference type="NCBI Taxonomy" id="4922"/>
    <lineage>
        <taxon>Eukaryota</taxon>
        <taxon>Fungi</taxon>
        <taxon>Dikarya</taxon>
        <taxon>Ascomycota</taxon>
        <taxon>Saccharomycotina</taxon>
        <taxon>Pichiomycetes</taxon>
        <taxon>Pichiales</taxon>
        <taxon>Pichiaceae</taxon>
        <taxon>Komagataella</taxon>
    </lineage>
</organism>
<dbReference type="UniPathway" id="UPA00051">
    <property type="reaction ID" value="UER00465"/>
</dbReference>
<evidence type="ECO:0000256" key="1">
    <source>
        <dbReference type="ARBA" id="ARBA00001920"/>
    </source>
</evidence>
<evidence type="ECO:0000256" key="16">
    <source>
        <dbReference type="PIRSR" id="PIRSR036497-2"/>
    </source>
</evidence>
<feature type="binding site" evidence="16">
    <location>
        <position position="115"/>
    </location>
    <ligand>
        <name>NADPH</name>
        <dbReference type="ChEBI" id="CHEBI:57783"/>
    </ligand>
</feature>
<comment type="pathway">
    <text evidence="2 17">Amino-acid biosynthesis; L-threonine biosynthesis; L-threonine from L-aspartate: step 3/5.</text>
</comment>
<feature type="domain" description="Homoserine dehydrogenase catalytic" evidence="19">
    <location>
        <begin position="151"/>
        <end position="353"/>
    </location>
</feature>
<evidence type="ECO:0000259" key="19">
    <source>
        <dbReference type="Pfam" id="PF00742"/>
    </source>
</evidence>
<evidence type="ECO:0000256" key="6">
    <source>
        <dbReference type="ARBA" id="ARBA00013376"/>
    </source>
</evidence>
<reference evidence="21 22" key="1">
    <citation type="submission" date="2016-02" db="EMBL/GenBank/DDBJ databases">
        <title>Comparative genomic and transcriptomic foundation for Pichia pastoris.</title>
        <authorList>
            <person name="Love K.R."/>
            <person name="Shah K.A."/>
            <person name="Whittaker C.A."/>
            <person name="Wu J."/>
            <person name="Bartlett M.C."/>
            <person name="Ma D."/>
            <person name="Leeson R.L."/>
            <person name="Priest M."/>
            <person name="Young S.K."/>
            <person name="Love J.C."/>
        </authorList>
    </citation>
    <scope>NUCLEOTIDE SEQUENCE [LARGE SCALE GENOMIC DNA]</scope>
    <source>
        <strain evidence="21 22">ATCC 28485</strain>
    </source>
</reference>
<accession>A0A1B2J6D7</accession>
<dbReference type="EMBL" id="CP014584">
    <property type="protein sequence ID" value="ANZ73537.1"/>
    <property type="molecule type" value="Genomic_DNA"/>
</dbReference>
<keyword evidence="11 14" id="KW-0486">Methionine biosynthesis</keyword>
<evidence type="ECO:0000256" key="15">
    <source>
        <dbReference type="PIRSR" id="PIRSR036497-1"/>
    </source>
</evidence>
<dbReference type="AlphaFoldDB" id="A0A1B2J6D7"/>
<evidence type="ECO:0000256" key="4">
    <source>
        <dbReference type="ARBA" id="ARBA00006753"/>
    </source>
</evidence>
<feature type="domain" description="Aspartate/homoserine dehydrogenase NAD-binding" evidence="20">
    <location>
        <begin position="11"/>
        <end position="135"/>
    </location>
</feature>
<comment type="cofactor">
    <cofactor evidence="1">
        <name>a metal cation</name>
        <dbReference type="ChEBI" id="CHEBI:25213"/>
    </cofactor>
</comment>
<comment type="pathway">
    <text evidence="3 17">Amino-acid biosynthesis; L-methionine biosynthesis via de novo pathway; L-homoserine from L-aspartate: step 3/3.</text>
</comment>
<protein>
    <recommendedName>
        <fullName evidence="6 14">Homoserine dehydrogenase</fullName>
        <shortName evidence="14">HDH</shortName>
        <ecNumber evidence="5 14">1.1.1.3</ecNumber>
    </recommendedName>
</protein>
<evidence type="ECO:0000256" key="10">
    <source>
        <dbReference type="ARBA" id="ARBA00023002"/>
    </source>
</evidence>
<evidence type="ECO:0000256" key="14">
    <source>
        <dbReference type="PIRNR" id="PIRNR036497"/>
    </source>
</evidence>
<dbReference type="EC" id="1.1.1.3" evidence="5 14"/>
<evidence type="ECO:0000313" key="21">
    <source>
        <dbReference type="EMBL" id="ANZ73537.1"/>
    </source>
</evidence>
<sequence>MSPAINIAIIGAGVVGSAFINQLKNVSSLFDFNVIYLAKSKTALISYDFKPLNLTDWRADLDNSSSNPLTEEEILKFLKNSPLPAVLVDNTSSADIAAAYPLFVSNGISVATPNKKAFSGELGLWSEIFKASKKLSGGLVYHEATVGAGLPVISTINDLVNTGDKIEKIEGIFSGSLSYIFNLFSTVKPNDIKFSEIVSKAKELGYTEPDPRDDLSGLDVARKVTILARLSGFNVESPASFPVDSLVPQELETLETSDEFLSRLHEFDSQLGNLKEQAASEDKVLRFVGTVDFPNNKVSVGFGKYDASHPFASLQGSDNVISIKTERYQNPLIIQGAGAGAEVTAAGVLADVIKIGQRVSKF</sequence>
<evidence type="ECO:0000256" key="18">
    <source>
        <dbReference type="RuleBase" id="RU004171"/>
    </source>
</evidence>
<dbReference type="Pfam" id="PF03447">
    <property type="entry name" value="NAD_binding_3"/>
    <property type="match status" value="1"/>
</dbReference>
<dbReference type="SUPFAM" id="SSF51735">
    <property type="entry name" value="NAD(P)-binding Rossmann-fold domains"/>
    <property type="match status" value="1"/>
</dbReference>
<feature type="binding site" evidence="16">
    <location>
        <position position="208"/>
    </location>
    <ligand>
        <name>L-homoserine</name>
        <dbReference type="ChEBI" id="CHEBI:57476"/>
    </ligand>
</feature>
<feature type="active site" description="Proton donor" evidence="15">
    <location>
        <position position="223"/>
    </location>
</feature>
<dbReference type="GO" id="GO:0004412">
    <property type="term" value="F:homoserine dehydrogenase activity"/>
    <property type="evidence" value="ECO:0007669"/>
    <property type="project" value="UniProtKB-EC"/>
</dbReference>
<evidence type="ECO:0000256" key="7">
    <source>
        <dbReference type="ARBA" id="ARBA00022605"/>
    </source>
</evidence>
<evidence type="ECO:0000256" key="13">
    <source>
        <dbReference type="ARBA" id="ARBA00059589"/>
    </source>
</evidence>
<dbReference type="PANTHER" id="PTHR43070">
    <property type="match status" value="1"/>
</dbReference>
<dbReference type="SUPFAM" id="SSF55347">
    <property type="entry name" value="Glyceraldehyde-3-phosphate dehydrogenase-like, C-terminal domain"/>
    <property type="match status" value="1"/>
</dbReference>
<keyword evidence="7 14" id="KW-0028">Amino-acid biosynthesis</keyword>
<dbReference type="InterPro" id="IPR005106">
    <property type="entry name" value="Asp/hSer_DH_NAD-bd"/>
</dbReference>
<dbReference type="InterPro" id="IPR019811">
    <property type="entry name" value="HDH_CS"/>
</dbReference>
<dbReference type="Proteomes" id="UP000094565">
    <property type="component" value="Chromosome 1"/>
</dbReference>
<evidence type="ECO:0000256" key="17">
    <source>
        <dbReference type="RuleBase" id="RU000579"/>
    </source>
</evidence>
<dbReference type="PANTHER" id="PTHR43070:SF5">
    <property type="entry name" value="HOMOSERINE DEHYDROGENASE"/>
    <property type="match status" value="1"/>
</dbReference>
<dbReference type="OrthoDB" id="67851at2759"/>
<keyword evidence="22" id="KW-1185">Reference proteome</keyword>
<feature type="binding site" evidence="16">
    <location>
        <begin position="11"/>
        <end position="16"/>
    </location>
    <ligand>
        <name>NADP(+)</name>
        <dbReference type="ChEBI" id="CHEBI:58349"/>
    </ligand>
</feature>
<comment type="similarity">
    <text evidence="4 14 18">Belongs to the homoserine dehydrogenase family.</text>
</comment>
<dbReference type="GO" id="GO:0009090">
    <property type="term" value="P:homoserine biosynthetic process"/>
    <property type="evidence" value="ECO:0007669"/>
    <property type="project" value="TreeGrafter"/>
</dbReference>
<evidence type="ECO:0000256" key="3">
    <source>
        <dbReference type="ARBA" id="ARBA00005062"/>
    </source>
</evidence>
<dbReference type="Gene3D" id="3.30.360.10">
    <property type="entry name" value="Dihydrodipicolinate Reductase, domain 2"/>
    <property type="match status" value="1"/>
</dbReference>
<comment type="catalytic activity">
    <reaction evidence="12">
        <text>L-homoserine + NADP(+) = L-aspartate 4-semialdehyde + NADPH + H(+)</text>
        <dbReference type="Rhea" id="RHEA:15761"/>
        <dbReference type="ChEBI" id="CHEBI:15378"/>
        <dbReference type="ChEBI" id="CHEBI:57476"/>
        <dbReference type="ChEBI" id="CHEBI:57783"/>
        <dbReference type="ChEBI" id="CHEBI:58349"/>
        <dbReference type="ChEBI" id="CHEBI:537519"/>
        <dbReference type="EC" id="1.1.1.3"/>
    </reaction>
    <physiologicalReaction direction="right-to-left" evidence="12">
        <dbReference type="Rhea" id="RHEA:15763"/>
    </physiologicalReaction>
</comment>
<comment type="function">
    <text evidence="13">Catalyzes the conversion of L-aspartate-beta-semialdehyde (L-Asa) to L-homoserine (L-Hse), the third step in the biosynthesis of amino acids that derive from aspartate (the aspartate family of amino acids), including methioinine and threonine, the latter of which is a precursor to isoleucine; production of homoserine leads to a branch-point in the pathway as it can either be O-phosphorylated for processing to threonine, or O-acylated for processing to methionine.</text>
</comment>
<dbReference type="GO" id="GO:0009086">
    <property type="term" value="P:methionine biosynthetic process"/>
    <property type="evidence" value="ECO:0007669"/>
    <property type="project" value="UniProtKB-KW"/>
</dbReference>
<name>A0A1B2J6D7_PICPA</name>
<evidence type="ECO:0000256" key="8">
    <source>
        <dbReference type="ARBA" id="ARBA00022697"/>
    </source>
</evidence>
<proteinExistence type="inferred from homology"/>
<dbReference type="GO" id="GO:0050661">
    <property type="term" value="F:NADP binding"/>
    <property type="evidence" value="ECO:0007669"/>
    <property type="project" value="InterPro"/>
</dbReference>
<evidence type="ECO:0000256" key="11">
    <source>
        <dbReference type="ARBA" id="ARBA00023167"/>
    </source>
</evidence>
<gene>
    <name evidence="21" type="primary">HOM6</name>
    <name evidence="21" type="ORF">ATY40_BA7501024</name>
</gene>
<evidence type="ECO:0000256" key="12">
    <source>
        <dbReference type="ARBA" id="ARBA00048841"/>
    </source>
</evidence>
<dbReference type="Pfam" id="PF00742">
    <property type="entry name" value="Homoserine_dh"/>
    <property type="match status" value="1"/>
</dbReference>
<evidence type="ECO:0000313" key="22">
    <source>
        <dbReference type="Proteomes" id="UP000094565"/>
    </source>
</evidence>
<keyword evidence="8 14" id="KW-0791">Threonine biosynthesis</keyword>
<dbReference type="PROSITE" id="PS01042">
    <property type="entry name" value="HOMOSER_DHGENASE"/>
    <property type="match status" value="1"/>
</dbReference>
<dbReference type="InterPro" id="IPR001342">
    <property type="entry name" value="HDH_cat"/>
</dbReference>
<evidence type="ECO:0000259" key="20">
    <source>
        <dbReference type="Pfam" id="PF03447"/>
    </source>
</evidence>
<dbReference type="GO" id="GO:0009088">
    <property type="term" value="P:threonine biosynthetic process"/>
    <property type="evidence" value="ECO:0007669"/>
    <property type="project" value="UniProtKB-UniPathway"/>
</dbReference>
<dbReference type="InterPro" id="IPR022697">
    <property type="entry name" value="HDH_short"/>
</dbReference>
<feature type="binding site" evidence="16">
    <location>
        <position position="91"/>
    </location>
    <ligand>
        <name>NADPH</name>
        <dbReference type="ChEBI" id="CHEBI:57783"/>
    </ligand>
</feature>
<evidence type="ECO:0000256" key="2">
    <source>
        <dbReference type="ARBA" id="ARBA00005056"/>
    </source>
</evidence>
<dbReference type="PIRSF" id="PIRSF036497">
    <property type="entry name" value="HDH_short"/>
    <property type="match status" value="1"/>
</dbReference>
<evidence type="ECO:0000256" key="5">
    <source>
        <dbReference type="ARBA" id="ARBA00013213"/>
    </source>
</evidence>
<dbReference type="FunFam" id="3.30.360.10:FF:000006">
    <property type="entry name" value="Bifunctional aspartokinase/homoserine dehydrogenase"/>
    <property type="match status" value="1"/>
</dbReference>
<evidence type="ECO:0000256" key="9">
    <source>
        <dbReference type="ARBA" id="ARBA00022857"/>
    </source>
</evidence>